<reference evidence="6 7" key="1">
    <citation type="submission" date="2022-12" db="EMBL/GenBank/DDBJ databases">
        <title>Chromosome-scale assembly of the Ensete ventricosum genome.</title>
        <authorList>
            <person name="Dussert Y."/>
            <person name="Stocks J."/>
            <person name="Wendawek A."/>
            <person name="Woldeyes F."/>
            <person name="Nichols R.A."/>
            <person name="Borrell J.S."/>
        </authorList>
    </citation>
    <scope>NUCLEOTIDE SEQUENCE [LARGE SCALE GENOMIC DNA]</scope>
    <source>
        <strain evidence="7">cv. Maze</strain>
        <tissue evidence="6">Seeds</tissue>
    </source>
</reference>
<dbReference type="GO" id="GO:0043625">
    <property type="term" value="C:delta DNA polymerase complex"/>
    <property type="evidence" value="ECO:0007669"/>
    <property type="project" value="InterPro"/>
</dbReference>
<keyword evidence="4" id="KW-0539">Nucleus</keyword>
<dbReference type="GO" id="GO:0006271">
    <property type="term" value="P:DNA strand elongation involved in DNA replication"/>
    <property type="evidence" value="ECO:0007669"/>
    <property type="project" value="TreeGrafter"/>
</dbReference>
<dbReference type="Gene3D" id="3.90.1030.20">
    <property type="entry name" value="DNA polymerase delta, p66 (Cdc27) subunit, wHTH domain"/>
    <property type="match status" value="1"/>
</dbReference>
<evidence type="ECO:0000313" key="6">
    <source>
        <dbReference type="EMBL" id="KAJ8476660.1"/>
    </source>
</evidence>
<dbReference type="InterPro" id="IPR041913">
    <property type="entry name" value="POLD3_sf"/>
</dbReference>
<dbReference type="GO" id="GO:0003887">
    <property type="term" value="F:DNA-directed DNA polymerase activity"/>
    <property type="evidence" value="ECO:0007669"/>
    <property type="project" value="TreeGrafter"/>
</dbReference>
<comment type="subcellular location">
    <subcellularLocation>
        <location evidence="1">Nucleus</location>
    </subcellularLocation>
</comment>
<organism evidence="6 7">
    <name type="scientific">Ensete ventricosum</name>
    <name type="common">Abyssinian banana</name>
    <name type="synonym">Musa ensete</name>
    <dbReference type="NCBI Taxonomy" id="4639"/>
    <lineage>
        <taxon>Eukaryota</taxon>
        <taxon>Viridiplantae</taxon>
        <taxon>Streptophyta</taxon>
        <taxon>Embryophyta</taxon>
        <taxon>Tracheophyta</taxon>
        <taxon>Spermatophyta</taxon>
        <taxon>Magnoliopsida</taxon>
        <taxon>Liliopsida</taxon>
        <taxon>Zingiberales</taxon>
        <taxon>Musaceae</taxon>
        <taxon>Ensete</taxon>
    </lineage>
</organism>
<dbReference type="Pfam" id="PF09507">
    <property type="entry name" value="CDC27"/>
    <property type="match status" value="1"/>
</dbReference>
<gene>
    <name evidence="6" type="ORF">OPV22_020387</name>
</gene>
<evidence type="ECO:0000256" key="4">
    <source>
        <dbReference type="ARBA" id="ARBA00023242"/>
    </source>
</evidence>
<dbReference type="GO" id="GO:0006297">
    <property type="term" value="P:nucleotide-excision repair, DNA gap filling"/>
    <property type="evidence" value="ECO:0007669"/>
    <property type="project" value="TreeGrafter"/>
</dbReference>
<dbReference type="PANTHER" id="PTHR17598:SF13">
    <property type="entry name" value="DNA POLYMERASE DELTA SUBUNIT 3"/>
    <property type="match status" value="1"/>
</dbReference>
<dbReference type="PANTHER" id="PTHR17598">
    <property type="entry name" value="DNA POLYMERASE DELTA SUBUNIT 3"/>
    <property type="match status" value="1"/>
</dbReference>
<feature type="region of interest" description="Disordered" evidence="5">
    <location>
        <begin position="277"/>
        <end position="299"/>
    </location>
</feature>
<sequence>MAADGALEIFPQIQALVLDKLQVVSYKWLSRNFSVSSNYAKRLLQEFAEKHCNELEVIYTLSGWLKSEPQAYCVKLASTYKLEEIKQVFKDNCSVQVYSVQACIPNDLAVIWNAEFVQAEELFNQPLTEGNCLRDNRFCGVSNSFVKRIVDGKHVGAAAPWPMNGKGVATESKGISTVKGQPVQHPQQGSGAKNVSIAVSSDKSEKVALDVMQSSIAVSSDKSKKVALDVMQSSIAVSSDKSEKVALDVMQSSIAVSSDKSEKVALDAVSKATKPPLIKESVSGGNTGKNKGQNVKSLSGTTSSLASLWGNASAKSKPVTPAAETTIDTSIAAATAEAQICAHEALDAGNSEDEDHHNNLKRERNGVSGRKRRVFLDFSDDDEEENVTSLSSPDVFKGKHAAESLPITESLLERSKMSTAEPKGDRLSDGLDSKRGKNSSLPSDADERSASITMGGISLKKKTNSYNQGDTDKNNKDVATTSTSTSPKRRKVLKTRIDDRGREVTEVIWEGETADSNIPEKNISVNDAANRPPVANKAQAAGTGCKCHFLRDYCESSSWTGLLD</sequence>
<protein>
    <recommendedName>
        <fullName evidence="2">DNA polymerase delta subunit 3</fullName>
    </recommendedName>
</protein>
<feature type="region of interest" description="Disordered" evidence="5">
    <location>
        <begin position="174"/>
        <end position="193"/>
    </location>
</feature>
<keyword evidence="3" id="KW-0235">DNA replication</keyword>
<feature type="region of interest" description="Disordered" evidence="5">
    <location>
        <begin position="407"/>
        <end position="489"/>
    </location>
</feature>
<dbReference type="InterPro" id="IPR019038">
    <property type="entry name" value="POLD3"/>
</dbReference>
<evidence type="ECO:0000313" key="7">
    <source>
        <dbReference type="Proteomes" id="UP001222027"/>
    </source>
</evidence>
<evidence type="ECO:0000256" key="1">
    <source>
        <dbReference type="ARBA" id="ARBA00004123"/>
    </source>
</evidence>
<dbReference type="EMBL" id="JAQQAF010000006">
    <property type="protein sequence ID" value="KAJ8476660.1"/>
    <property type="molecule type" value="Genomic_DNA"/>
</dbReference>
<name>A0AAV8PA38_ENSVE</name>
<evidence type="ECO:0000256" key="2">
    <source>
        <dbReference type="ARBA" id="ARBA00017589"/>
    </source>
</evidence>
<keyword evidence="7" id="KW-1185">Reference proteome</keyword>
<proteinExistence type="predicted"/>
<comment type="caution">
    <text evidence="6">The sequence shown here is derived from an EMBL/GenBank/DDBJ whole genome shotgun (WGS) entry which is preliminary data.</text>
</comment>
<dbReference type="GO" id="GO:1904161">
    <property type="term" value="P:DNA synthesis involved in UV-damage excision repair"/>
    <property type="evidence" value="ECO:0007669"/>
    <property type="project" value="TreeGrafter"/>
</dbReference>
<evidence type="ECO:0000256" key="5">
    <source>
        <dbReference type="SAM" id="MobiDB-lite"/>
    </source>
</evidence>
<dbReference type="AlphaFoldDB" id="A0AAV8PA38"/>
<dbReference type="FunFam" id="3.90.1030.20:FF:000002">
    <property type="entry name" value="DNA polymerase delta subunit"/>
    <property type="match status" value="1"/>
</dbReference>
<dbReference type="Proteomes" id="UP001222027">
    <property type="component" value="Unassembled WGS sequence"/>
</dbReference>
<evidence type="ECO:0000256" key="3">
    <source>
        <dbReference type="ARBA" id="ARBA00022705"/>
    </source>
</evidence>
<feature type="compositionally biased region" description="Basic and acidic residues" evidence="5">
    <location>
        <begin position="411"/>
        <end position="435"/>
    </location>
</feature>
<accession>A0AAV8PA38</accession>